<dbReference type="GeneID" id="91089398"/>
<gene>
    <name evidence="8" type="ORF">L203_105189</name>
</gene>
<protein>
    <recommendedName>
        <fullName evidence="7">Zn(2)-C6 fungal-type domain-containing protein</fullName>
    </recommendedName>
</protein>
<keyword evidence="9" id="KW-1185">Reference proteome</keyword>
<dbReference type="SMART" id="SM00066">
    <property type="entry name" value="GAL4"/>
    <property type="match status" value="1"/>
</dbReference>
<keyword evidence="3" id="KW-0238">DNA-binding</keyword>
<feature type="domain" description="Zn(2)-C6 fungal-type" evidence="7">
    <location>
        <begin position="274"/>
        <end position="305"/>
    </location>
</feature>
<dbReference type="KEGG" id="cdep:91089398"/>
<dbReference type="GO" id="GO:0005634">
    <property type="term" value="C:nucleus"/>
    <property type="evidence" value="ECO:0007669"/>
    <property type="project" value="UniProtKB-SubCell"/>
</dbReference>
<organism evidence="8 9">
    <name type="scientific">Cryptococcus depauperatus CBS 7841</name>
    <dbReference type="NCBI Taxonomy" id="1295531"/>
    <lineage>
        <taxon>Eukaryota</taxon>
        <taxon>Fungi</taxon>
        <taxon>Dikarya</taxon>
        <taxon>Basidiomycota</taxon>
        <taxon>Agaricomycotina</taxon>
        <taxon>Tremellomycetes</taxon>
        <taxon>Tremellales</taxon>
        <taxon>Cryptococcaceae</taxon>
        <taxon>Cryptococcus</taxon>
    </lineage>
</organism>
<accession>A0AAJ8JX57</accession>
<reference evidence="8" key="1">
    <citation type="submission" date="2016-06" db="EMBL/GenBank/DDBJ databases">
        <authorList>
            <person name="Cuomo C."/>
            <person name="Litvintseva A."/>
            <person name="Heitman J."/>
            <person name="Chen Y."/>
            <person name="Sun S."/>
            <person name="Springer D."/>
            <person name="Dromer F."/>
            <person name="Young S."/>
            <person name="Zeng Q."/>
            <person name="Chapman S."/>
            <person name="Gujja S."/>
            <person name="Saif S."/>
            <person name="Birren B."/>
        </authorList>
    </citation>
    <scope>NUCLEOTIDE SEQUENCE</scope>
    <source>
        <strain evidence="8">CBS 7841</strain>
    </source>
</reference>
<dbReference type="PANTHER" id="PTHR31845:SF33">
    <property type="entry name" value="ZN(II)2CYS6 TRANSCRIPTION FACTOR (EUROFUNG)"/>
    <property type="match status" value="1"/>
</dbReference>
<feature type="compositionally biased region" description="Pro residues" evidence="6">
    <location>
        <begin position="392"/>
        <end position="405"/>
    </location>
</feature>
<dbReference type="PANTHER" id="PTHR31845">
    <property type="entry name" value="FINGER DOMAIN PROTEIN, PUTATIVE-RELATED"/>
    <property type="match status" value="1"/>
</dbReference>
<feature type="region of interest" description="Disordered" evidence="6">
    <location>
        <begin position="327"/>
        <end position="417"/>
    </location>
</feature>
<evidence type="ECO:0000256" key="2">
    <source>
        <dbReference type="ARBA" id="ARBA00023015"/>
    </source>
</evidence>
<comment type="subcellular location">
    <subcellularLocation>
        <location evidence="1">Nucleus</location>
    </subcellularLocation>
</comment>
<evidence type="ECO:0000256" key="5">
    <source>
        <dbReference type="ARBA" id="ARBA00023242"/>
    </source>
</evidence>
<evidence type="ECO:0000256" key="6">
    <source>
        <dbReference type="SAM" id="MobiDB-lite"/>
    </source>
</evidence>
<evidence type="ECO:0000256" key="1">
    <source>
        <dbReference type="ARBA" id="ARBA00004123"/>
    </source>
</evidence>
<dbReference type="CDD" id="cd12148">
    <property type="entry name" value="fungal_TF_MHR"/>
    <property type="match status" value="1"/>
</dbReference>
<dbReference type="PROSITE" id="PS00463">
    <property type="entry name" value="ZN2_CY6_FUNGAL_1"/>
    <property type="match status" value="1"/>
</dbReference>
<keyword evidence="2" id="KW-0805">Transcription regulation</keyword>
<dbReference type="Gene3D" id="4.10.240.10">
    <property type="entry name" value="Zn(2)-C6 fungal-type DNA-binding domain"/>
    <property type="match status" value="1"/>
</dbReference>
<reference evidence="8" key="3">
    <citation type="submission" date="2024-01" db="EMBL/GenBank/DDBJ databases">
        <authorList>
            <person name="Coelho M.A."/>
            <person name="David-Palma M."/>
            <person name="Shea T."/>
            <person name="Sun S."/>
            <person name="Cuomo C.A."/>
            <person name="Heitman J."/>
        </authorList>
    </citation>
    <scope>NUCLEOTIDE SEQUENCE</scope>
    <source>
        <strain evidence="8">CBS 7841</strain>
    </source>
</reference>
<sequence>MARKEPKPATTPQLDALLGQYHPPSLMAWISTALADVQATHTSRCSTRFSLLAIKINPCHSLTFRRRPPPFAIEFSNNQKRKKKGSEFLKYFRLGRHRREAAITVYIRRLQGTQNRMPYVVALQSHRWPKCFGYIIRRVAGVVQRLRVQEDLCGKLTRLHIRYNCGIRRSSSPIMKPSPAKRRRRTSSPEPTHEPSGSPSRTLPLLQTGGKQHWRATTRQSAEDGSESPRLEGVDEVGPGGNVSGQVSGTAGNVGQSVVFTRDVNSRAPRSMMACVRCRRQKMKCDGPSSAPCRGCRQAGQPCIFEPRSRPKSISVMSSRPFYPGRPSSPASFYPSGPQPAPPITSRPISQEYAFRPTTREPISLPGAVGSIYSGRRSPPPPSMNSANPAFYQPPPPQIIHPPPFAGSSQRPPSPPLAPVDQRLRALERTIDSTLRPLAWVPSALTALQQSIAELRAQVAPRRVLTVADATWESYRVRAWPLTPWLVGLRDGFGLPGMVVDFLGRRAEEVERTAHGQGTSTMGLEGEARREVGRLISEGKEFGREEIRALQVLATWTNDPIYTGLAISQARAMGMQHAKRTQDDWREWLYIIIMDNLISSAWRDRLAELPSTDPAVRDRDTKLLAWLEFAELLGEVFYFRMFPKSGDMEYKTSIEAREKRLLHTWRHFGAQWESWGSKFGARNDPILSLHYTYAVLHSVSPVYMADDSIWDELAASPEGDKLLEQGRDAAIGVIQNICSPEIGRTLAYSYPLYRPLLALSVFHLISLAAALPTFPLVTSSFSAIMHTLRQAYDTLNAQVPGREALPGPSAGVPGVGIGVVMPGGLLAEVVESGRIDIAKKWVGMEVGRDAWRRIIG</sequence>
<feature type="region of interest" description="Disordered" evidence="6">
    <location>
        <begin position="170"/>
        <end position="242"/>
    </location>
</feature>
<dbReference type="Pfam" id="PF00172">
    <property type="entry name" value="Zn_clus"/>
    <property type="match status" value="1"/>
</dbReference>
<reference evidence="8" key="2">
    <citation type="journal article" date="2022" name="Elife">
        <title>Obligate sexual reproduction of a homothallic fungus closely related to the Cryptococcus pathogenic species complex.</title>
        <authorList>
            <person name="Passer A.R."/>
            <person name="Clancey S.A."/>
            <person name="Shea T."/>
            <person name="David-Palma M."/>
            <person name="Averette A.F."/>
            <person name="Boekhout T."/>
            <person name="Porcel B.M."/>
            <person name="Nowrousian M."/>
            <person name="Cuomo C.A."/>
            <person name="Sun S."/>
            <person name="Heitman J."/>
            <person name="Coelho M.A."/>
        </authorList>
    </citation>
    <scope>NUCLEOTIDE SEQUENCE</scope>
    <source>
        <strain evidence="8">CBS 7841</strain>
    </source>
</reference>
<dbReference type="GO" id="GO:0000981">
    <property type="term" value="F:DNA-binding transcription factor activity, RNA polymerase II-specific"/>
    <property type="evidence" value="ECO:0007669"/>
    <property type="project" value="InterPro"/>
</dbReference>
<evidence type="ECO:0000313" key="8">
    <source>
        <dbReference type="EMBL" id="WVN89959.1"/>
    </source>
</evidence>
<dbReference type="EMBL" id="CP143789">
    <property type="protein sequence ID" value="WVN89959.1"/>
    <property type="molecule type" value="Genomic_DNA"/>
</dbReference>
<keyword evidence="5" id="KW-0539">Nucleus</keyword>
<proteinExistence type="predicted"/>
<dbReference type="CDD" id="cd00067">
    <property type="entry name" value="GAL4"/>
    <property type="match status" value="1"/>
</dbReference>
<dbReference type="PROSITE" id="PS50048">
    <property type="entry name" value="ZN2_CY6_FUNGAL_2"/>
    <property type="match status" value="1"/>
</dbReference>
<dbReference type="RefSeq" id="XP_066070659.1">
    <property type="nucleotide sequence ID" value="XM_066214562.1"/>
</dbReference>
<evidence type="ECO:0000256" key="3">
    <source>
        <dbReference type="ARBA" id="ARBA00023125"/>
    </source>
</evidence>
<dbReference type="InterPro" id="IPR001138">
    <property type="entry name" value="Zn2Cys6_DnaBD"/>
</dbReference>
<evidence type="ECO:0000313" key="9">
    <source>
        <dbReference type="Proteomes" id="UP000094043"/>
    </source>
</evidence>
<keyword evidence="4" id="KW-0804">Transcription</keyword>
<dbReference type="Proteomes" id="UP000094043">
    <property type="component" value="Chromosome 6"/>
</dbReference>
<dbReference type="GO" id="GO:0008270">
    <property type="term" value="F:zinc ion binding"/>
    <property type="evidence" value="ECO:0007669"/>
    <property type="project" value="InterPro"/>
</dbReference>
<name>A0AAJ8JX57_9TREE</name>
<dbReference type="SUPFAM" id="SSF57701">
    <property type="entry name" value="Zn2/Cys6 DNA-binding domain"/>
    <property type="match status" value="1"/>
</dbReference>
<evidence type="ECO:0000259" key="7">
    <source>
        <dbReference type="PROSITE" id="PS50048"/>
    </source>
</evidence>
<dbReference type="AlphaFoldDB" id="A0AAJ8JX57"/>
<dbReference type="GO" id="GO:0000976">
    <property type="term" value="F:transcription cis-regulatory region binding"/>
    <property type="evidence" value="ECO:0007669"/>
    <property type="project" value="TreeGrafter"/>
</dbReference>
<dbReference type="InterPro" id="IPR051089">
    <property type="entry name" value="prtT"/>
</dbReference>
<evidence type="ECO:0000256" key="4">
    <source>
        <dbReference type="ARBA" id="ARBA00023163"/>
    </source>
</evidence>
<dbReference type="InterPro" id="IPR036864">
    <property type="entry name" value="Zn2-C6_fun-type_DNA-bd_sf"/>
</dbReference>